<reference evidence="1" key="1">
    <citation type="journal article" date="2015" name="MBio">
        <title>Eco-Evolutionary Dynamics of Episomes among Ecologically Cohesive Bacterial Populations.</title>
        <authorList>
            <person name="Xue H."/>
            <person name="Cordero O.X."/>
            <person name="Camas F.M."/>
            <person name="Trimble W."/>
            <person name="Meyer F."/>
            <person name="Guglielmini J."/>
            <person name="Rocha E.P."/>
            <person name="Polz M.F."/>
        </authorList>
    </citation>
    <scope>NUCLEOTIDE SEQUENCE</scope>
    <source>
        <strain evidence="1">FF_59</strain>
    </source>
</reference>
<name>A0A0H4A290_9VIBR</name>
<sequence>MTISHFTLNTVLMIELYEKLFQIELHVPFYSADKGALLN</sequence>
<dbReference type="AlphaFoldDB" id="A0A0H4A290"/>
<protein>
    <submittedName>
        <fullName evidence="1">Uncharacterized protein</fullName>
    </submittedName>
</protein>
<evidence type="ECO:0000313" key="1">
    <source>
        <dbReference type="EMBL" id="AKN39896.1"/>
    </source>
</evidence>
<organism evidence="1">
    <name type="scientific">Vibrio tasmaniensis</name>
    <dbReference type="NCBI Taxonomy" id="212663"/>
    <lineage>
        <taxon>Bacteria</taxon>
        <taxon>Pseudomonadati</taxon>
        <taxon>Pseudomonadota</taxon>
        <taxon>Gammaproteobacteria</taxon>
        <taxon>Vibrionales</taxon>
        <taxon>Vibrionaceae</taxon>
        <taxon>Vibrio</taxon>
    </lineage>
</organism>
<proteinExistence type="predicted"/>
<accession>A0A0H4A290</accession>
<dbReference type="EMBL" id="KP795670">
    <property type="protein sequence ID" value="AKN39896.1"/>
    <property type="molecule type" value="Genomic_DNA"/>
</dbReference>